<dbReference type="EMBL" id="JACRAF010000004">
    <property type="protein sequence ID" value="MBI4920349.1"/>
    <property type="molecule type" value="Genomic_DNA"/>
</dbReference>
<evidence type="ECO:0000256" key="1">
    <source>
        <dbReference type="SAM" id="MobiDB-lite"/>
    </source>
</evidence>
<keyword evidence="2" id="KW-0812">Transmembrane</keyword>
<accession>A0A933KXB8</accession>
<gene>
    <name evidence="3" type="ORF">HY834_01245</name>
</gene>
<evidence type="ECO:0000313" key="3">
    <source>
        <dbReference type="EMBL" id="MBI4920349.1"/>
    </source>
</evidence>
<feature type="compositionally biased region" description="Acidic residues" evidence="1">
    <location>
        <begin position="215"/>
        <end position="225"/>
    </location>
</feature>
<feature type="region of interest" description="Disordered" evidence="1">
    <location>
        <begin position="158"/>
        <end position="225"/>
    </location>
</feature>
<protein>
    <submittedName>
        <fullName evidence="3">Uncharacterized protein</fullName>
    </submittedName>
</protein>
<sequence>MRSAALAFGVLAGFVASLILALGGLDAGVALQGSGDRQVSLLRFGLFVIANFGVFGAGLVLAAPLAGAILLMLGAVGWVGAALLLRHGPDLVLSTPPALLVIAAIIAVVARLRTPRATALPDDDQDVIEAEPDAAPRREAPEPSDFDSMPAVPVTAGFFNAGGAPRAEPSRPPDPGLRGLDQRDQIRGPLADNWDPRKKKKPPPRQEPMFRPPEGADDEDDGEEEPFFARFGRGATSLLSFGLYAALAGAALLVFWNLRTGEAGHPAVGKAELAVSSSAAPSSEPVLAPVLSSSAEPAVPSAPPSSSEPAAEAQTIADLPSGAQLAPALLDGVIVAPDPFASSEAPERLQEQAGLALADAASSEPPSSTEPAEFPSDPAPAATGAPPQPFTMTPQMAAARARPRPQFLPEQETTTGL</sequence>
<feature type="region of interest" description="Disordered" evidence="1">
    <location>
        <begin position="343"/>
        <end position="417"/>
    </location>
</feature>
<name>A0A933KXB8_9HYPH</name>
<feature type="transmembrane region" description="Helical" evidence="2">
    <location>
        <begin position="43"/>
        <end position="61"/>
    </location>
</feature>
<feature type="transmembrane region" description="Helical" evidence="2">
    <location>
        <begin position="91"/>
        <end position="110"/>
    </location>
</feature>
<evidence type="ECO:0000256" key="2">
    <source>
        <dbReference type="SAM" id="Phobius"/>
    </source>
</evidence>
<dbReference type="AlphaFoldDB" id="A0A933KXB8"/>
<evidence type="ECO:0000313" key="4">
    <source>
        <dbReference type="Proteomes" id="UP000782610"/>
    </source>
</evidence>
<dbReference type="Proteomes" id="UP000782610">
    <property type="component" value="Unassembled WGS sequence"/>
</dbReference>
<keyword evidence="2" id="KW-0472">Membrane</keyword>
<reference evidence="3" key="1">
    <citation type="submission" date="2020-07" db="EMBL/GenBank/DDBJ databases">
        <title>Huge and variable diversity of episymbiotic CPR bacteria and DPANN archaea in groundwater ecosystems.</title>
        <authorList>
            <person name="He C.Y."/>
            <person name="Keren R."/>
            <person name="Whittaker M."/>
            <person name="Farag I.F."/>
            <person name="Doudna J."/>
            <person name="Cate J.H.D."/>
            <person name="Banfield J.F."/>
        </authorList>
    </citation>
    <scope>NUCLEOTIDE SEQUENCE</scope>
    <source>
        <strain evidence="3">NC_groundwater_1586_Pr3_B-0.1um_66_15</strain>
    </source>
</reference>
<comment type="caution">
    <text evidence="3">The sequence shown here is derived from an EMBL/GenBank/DDBJ whole genome shotgun (WGS) entry which is preliminary data.</text>
</comment>
<proteinExistence type="predicted"/>
<feature type="compositionally biased region" description="Low complexity" evidence="1">
    <location>
        <begin position="287"/>
        <end position="313"/>
    </location>
</feature>
<feature type="region of interest" description="Disordered" evidence="1">
    <location>
        <begin position="287"/>
        <end position="314"/>
    </location>
</feature>
<feature type="transmembrane region" description="Helical" evidence="2">
    <location>
        <begin position="238"/>
        <end position="258"/>
    </location>
</feature>
<keyword evidence="2" id="KW-1133">Transmembrane helix</keyword>
<organism evidence="3 4">
    <name type="scientific">Devosia nanyangense</name>
    <dbReference type="NCBI Taxonomy" id="1228055"/>
    <lineage>
        <taxon>Bacteria</taxon>
        <taxon>Pseudomonadati</taxon>
        <taxon>Pseudomonadota</taxon>
        <taxon>Alphaproteobacteria</taxon>
        <taxon>Hyphomicrobiales</taxon>
        <taxon>Devosiaceae</taxon>
        <taxon>Devosia</taxon>
    </lineage>
</organism>
<feature type="compositionally biased region" description="Low complexity" evidence="1">
    <location>
        <begin position="356"/>
        <end position="400"/>
    </location>
</feature>
<feature type="transmembrane region" description="Helical" evidence="2">
    <location>
        <begin position="68"/>
        <end position="85"/>
    </location>
</feature>